<comment type="caution">
    <text evidence="3">The sequence shown here is derived from an EMBL/GenBank/DDBJ whole genome shotgun (WGS) entry which is preliminary data.</text>
</comment>
<keyword evidence="1" id="KW-1133">Transmembrane helix</keyword>
<dbReference type="EMBL" id="QNSA01000001">
    <property type="protein sequence ID" value="RBP76869.1"/>
    <property type="molecule type" value="Genomic_DNA"/>
</dbReference>
<keyword evidence="1" id="KW-0472">Membrane</keyword>
<evidence type="ECO:0000313" key="3">
    <source>
        <dbReference type="EMBL" id="RCW37716.1"/>
    </source>
</evidence>
<feature type="transmembrane region" description="Helical" evidence="1">
    <location>
        <begin position="52"/>
        <end position="77"/>
    </location>
</feature>
<evidence type="ECO:0000313" key="2">
    <source>
        <dbReference type="EMBL" id="RBP76869.1"/>
    </source>
</evidence>
<evidence type="ECO:0000256" key="1">
    <source>
        <dbReference type="SAM" id="Phobius"/>
    </source>
</evidence>
<accession>A0A368V9B0</accession>
<sequence>MVLPMNRSVIFTIIGTMVSAIVFWNALAEAVVLYEMWATGASTRAELADDMGLGILLLVVVPPGTIILSSIMALRIWRHLKKRQL</sequence>
<keyword evidence="5" id="KW-1185">Reference proteome</keyword>
<proteinExistence type="predicted"/>
<dbReference type="Proteomes" id="UP000252795">
    <property type="component" value="Unassembled WGS sequence"/>
</dbReference>
<name>A0A368V9B0_MARNT</name>
<dbReference type="AlphaFoldDB" id="A0A368V9B0"/>
<protein>
    <submittedName>
        <fullName evidence="3">Uncharacterized protein</fullName>
    </submittedName>
</protein>
<dbReference type="EMBL" id="QPJB01000001">
    <property type="protein sequence ID" value="RCW37716.1"/>
    <property type="molecule type" value="Genomic_DNA"/>
</dbReference>
<evidence type="ECO:0000313" key="4">
    <source>
        <dbReference type="Proteomes" id="UP000252795"/>
    </source>
</evidence>
<keyword evidence="1" id="KW-0812">Transmembrane</keyword>
<evidence type="ECO:0000313" key="5">
    <source>
        <dbReference type="Proteomes" id="UP000253065"/>
    </source>
</evidence>
<gene>
    <name evidence="3" type="ORF">DET51_10152</name>
    <name evidence="2" type="ORF">DET64_10152</name>
</gene>
<organism evidence="3 4">
    <name type="scientific">Marinobacter nauticus</name>
    <name type="common">Marinobacter hydrocarbonoclasticus</name>
    <name type="synonym">Marinobacter aquaeolei</name>
    <dbReference type="NCBI Taxonomy" id="2743"/>
    <lineage>
        <taxon>Bacteria</taxon>
        <taxon>Pseudomonadati</taxon>
        <taxon>Pseudomonadota</taxon>
        <taxon>Gammaproteobacteria</taxon>
        <taxon>Pseudomonadales</taxon>
        <taxon>Marinobacteraceae</taxon>
        <taxon>Marinobacter</taxon>
    </lineage>
</organism>
<dbReference type="Proteomes" id="UP000253065">
    <property type="component" value="Unassembled WGS sequence"/>
</dbReference>
<reference evidence="3 4" key="1">
    <citation type="submission" date="2018-07" db="EMBL/GenBank/DDBJ databases">
        <title>Freshwater and sediment microbial communities from various areas in North America, analyzing microbe dynamics in response to fracking.</title>
        <authorList>
            <person name="Lamendella R."/>
        </authorList>
    </citation>
    <scope>NUCLEOTIDE SEQUENCE [LARGE SCALE GENOMIC DNA]</scope>
    <source>
        <strain evidence="3 4">114E</strain>
        <strain evidence="2 5">114E_o</strain>
    </source>
</reference>